<keyword evidence="2 5" id="KW-0378">Hydrolase</keyword>
<dbReference type="InterPro" id="IPR016195">
    <property type="entry name" value="Pol/histidinol_Pase-like"/>
</dbReference>
<dbReference type="STRING" id="1385514.N782_00430"/>
<dbReference type="Pfam" id="PF19567">
    <property type="entry name" value="CpsB_CapC"/>
    <property type="match status" value="1"/>
</dbReference>
<keyword evidence="3 5" id="KW-0904">Protein phosphatase</keyword>
<dbReference type="PIRSF" id="PIRSF016557">
    <property type="entry name" value="Caps_synth_CpsB"/>
    <property type="match status" value="1"/>
</dbReference>
<proteinExistence type="inferred from homology"/>
<comment type="caution">
    <text evidence="6">The sequence shown here is derived from an EMBL/GenBank/DDBJ whole genome shotgun (WGS) entry which is preliminary data.</text>
</comment>
<dbReference type="SUPFAM" id="SSF89550">
    <property type="entry name" value="PHP domain-like"/>
    <property type="match status" value="1"/>
</dbReference>
<dbReference type="OrthoDB" id="9788539at2"/>
<evidence type="ECO:0000313" key="6">
    <source>
        <dbReference type="EMBL" id="KGP74579.1"/>
    </source>
</evidence>
<dbReference type="PANTHER" id="PTHR39181:SF1">
    <property type="entry name" value="TYROSINE-PROTEIN PHOSPHATASE YWQE"/>
    <property type="match status" value="1"/>
</dbReference>
<dbReference type="PANTHER" id="PTHR39181">
    <property type="entry name" value="TYROSINE-PROTEIN PHOSPHATASE YWQE"/>
    <property type="match status" value="1"/>
</dbReference>
<evidence type="ECO:0000313" key="7">
    <source>
        <dbReference type="Proteomes" id="UP000030147"/>
    </source>
</evidence>
<dbReference type="RefSeq" id="WP_036815109.1">
    <property type="nucleotide sequence ID" value="NZ_AVBF01000001.1"/>
</dbReference>
<reference evidence="6 7" key="1">
    <citation type="journal article" date="2015" name="Stand. Genomic Sci.">
        <title>High quality draft genome sequence of the moderately halophilic bacterium Pontibacillus yanchengensis Y32(T) and comparison among Pontibacillus genomes.</title>
        <authorList>
            <person name="Huang J."/>
            <person name="Qiao Z.X."/>
            <person name="Tang J.W."/>
            <person name="Wang G."/>
        </authorList>
    </citation>
    <scope>NUCLEOTIDE SEQUENCE [LARGE SCALE GENOMIC DNA]</scope>
    <source>
        <strain evidence="6 7">Y32</strain>
    </source>
</reference>
<protein>
    <recommendedName>
        <fullName evidence="5">Tyrosine-protein phosphatase</fullName>
        <ecNumber evidence="5">3.1.3.48</ecNumber>
    </recommendedName>
</protein>
<gene>
    <name evidence="6" type="ORF">N782_00430</name>
</gene>
<evidence type="ECO:0000256" key="3">
    <source>
        <dbReference type="ARBA" id="ARBA00022912"/>
    </source>
</evidence>
<sequence>MIDVHCHILPNSDDGAKTMEESISMAKAALNDGITAVIATPHHKDGIYENEREDILKKVQSLNEVLEERGLPLTILPGQETRINGDMISDLEQGRILPLNETSGYVFVELPSDHVPRYMSQMLFDIQMSGYKPIIVHPERNRELLQNPDMLYRFVKNGAFTQVTAASVCGKFGKKIKKFTHQLIESNGFSMREAYDEVEKKFGISVRYLFSENAELLVDEKILAMDMPSKVKQRKILGLFK</sequence>
<dbReference type="Proteomes" id="UP000030147">
    <property type="component" value="Unassembled WGS sequence"/>
</dbReference>
<dbReference type="EC" id="3.1.3.48" evidence="5"/>
<evidence type="ECO:0000256" key="4">
    <source>
        <dbReference type="ARBA" id="ARBA00051722"/>
    </source>
</evidence>
<comment type="catalytic activity">
    <reaction evidence="4 5">
        <text>O-phospho-L-tyrosyl-[protein] + H2O = L-tyrosyl-[protein] + phosphate</text>
        <dbReference type="Rhea" id="RHEA:10684"/>
        <dbReference type="Rhea" id="RHEA-COMP:10136"/>
        <dbReference type="Rhea" id="RHEA-COMP:20101"/>
        <dbReference type="ChEBI" id="CHEBI:15377"/>
        <dbReference type="ChEBI" id="CHEBI:43474"/>
        <dbReference type="ChEBI" id="CHEBI:46858"/>
        <dbReference type="ChEBI" id="CHEBI:61978"/>
        <dbReference type="EC" id="3.1.3.48"/>
    </reaction>
</comment>
<name>A0A0A2TG92_9BACI</name>
<dbReference type="AlphaFoldDB" id="A0A0A2TG92"/>
<dbReference type="GO" id="GO:0004725">
    <property type="term" value="F:protein tyrosine phosphatase activity"/>
    <property type="evidence" value="ECO:0007669"/>
    <property type="project" value="UniProtKB-UniRule"/>
</dbReference>
<keyword evidence="7" id="KW-1185">Reference proteome</keyword>
<evidence type="ECO:0000256" key="5">
    <source>
        <dbReference type="PIRNR" id="PIRNR016557"/>
    </source>
</evidence>
<comment type="similarity">
    <text evidence="1 5">Belongs to the metallo-dependent hydrolases superfamily. CpsB/CapC family.</text>
</comment>
<evidence type="ECO:0000256" key="2">
    <source>
        <dbReference type="ARBA" id="ARBA00022801"/>
    </source>
</evidence>
<dbReference type="EMBL" id="AVBF01000001">
    <property type="protein sequence ID" value="KGP74579.1"/>
    <property type="molecule type" value="Genomic_DNA"/>
</dbReference>
<accession>A0A0A2TG92</accession>
<dbReference type="InterPro" id="IPR016667">
    <property type="entry name" value="Caps_polysacc_synth_CpsB/CapC"/>
</dbReference>
<dbReference type="eggNOG" id="COG4464">
    <property type="taxonomic scope" value="Bacteria"/>
</dbReference>
<dbReference type="GO" id="GO:0030145">
    <property type="term" value="F:manganese ion binding"/>
    <property type="evidence" value="ECO:0007669"/>
    <property type="project" value="UniProtKB-UniRule"/>
</dbReference>
<dbReference type="Gene3D" id="3.20.20.140">
    <property type="entry name" value="Metal-dependent hydrolases"/>
    <property type="match status" value="1"/>
</dbReference>
<evidence type="ECO:0000256" key="1">
    <source>
        <dbReference type="ARBA" id="ARBA00005750"/>
    </source>
</evidence>
<organism evidence="6 7">
    <name type="scientific">Pontibacillus yanchengensis Y32</name>
    <dbReference type="NCBI Taxonomy" id="1385514"/>
    <lineage>
        <taxon>Bacteria</taxon>
        <taxon>Bacillati</taxon>
        <taxon>Bacillota</taxon>
        <taxon>Bacilli</taxon>
        <taxon>Bacillales</taxon>
        <taxon>Bacillaceae</taxon>
        <taxon>Pontibacillus</taxon>
    </lineage>
</organism>